<organism evidence="13 14">
    <name type="scientific">Mucilaginibacter agri</name>
    <dbReference type="NCBI Taxonomy" id="2695265"/>
    <lineage>
        <taxon>Bacteria</taxon>
        <taxon>Pseudomonadati</taxon>
        <taxon>Bacteroidota</taxon>
        <taxon>Sphingobacteriia</taxon>
        <taxon>Sphingobacteriales</taxon>
        <taxon>Sphingobacteriaceae</taxon>
        <taxon>Mucilaginibacter</taxon>
    </lineage>
</organism>
<name>A0A965ZH77_9SPHI</name>
<gene>
    <name evidence="11 13" type="primary">clpB</name>
    <name evidence="13" type="ORF">GSY63_11905</name>
</gene>
<dbReference type="InterPro" id="IPR018368">
    <property type="entry name" value="ClpA/B_CS1"/>
</dbReference>
<dbReference type="InterPro" id="IPR036628">
    <property type="entry name" value="Clp_N_dom_sf"/>
</dbReference>
<evidence type="ECO:0000256" key="4">
    <source>
        <dbReference type="ARBA" id="ARBA00022741"/>
    </source>
</evidence>
<dbReference type="EMBL" id="WWEO01000042">
    <property type="protein sequence ID" value="NCD70063.1"/>
    <property type="molecule type" value="Genomic_DNA"/>
</dbReference>
<dbReference type="InterPro" id="IPR017730">
    <property type="entry name" value="Chaperonin_ClpB"/>
</dbReference>
<feature type="coiled-coil region" evidence="11">
    <location>
        <begin position="403"/>
        <end position="521"/>
    </location>
</feature>
<dbReference type="Gene3D" id="1.10.8.60">
    <property type="match status" value="1"/>
</dbReference>
<dbReference type="SMART" id="SM01086">
    <property type="entry name" value="ClpB_D2-small"/>
    <property type="match status" value="1"/>
</dbReference>
<evidence type="ECO:0000256" key="8">
    <source>
        <dbReference type="ARBA" id="ARBA00026057"/>
    </source>
</evidence>
<evidence type="ECO:0000256" key="5">
    <source>
        <dbReference type="ARBA" id="ARBA00022840"/>
    </source>
</evidence>
<comment type="function">
    <text evidence="11">Part of a stress-induced multi-chaperone system, it is involved in the recovery of the cell from heat-induced damage, in cooperation with DnaK, DnaJ and GrpE.</text>
</comment>
<dbReference type="Gene3D" id="3.40.50.300">
    <property type="entry name" value="P-loop containing nucleotide triphosphate hydrolases"/>
    <property type="match status" value="3"/>
</dbReference>
<keyword evidence="14" id="KW-1185">Reference proteome</keyword>
<dbReference type="GO" id="GO:0005737">
    <property type="term" value="C:cytoplasm"/>
    <property type="evidence" value="ECO:0007669"/>
    <property type="project" value="UniProtKB-SubCell"/>
</dbReference>
<dbReference type="AlphaFoldDB" id="A0A965ZH77"/>
<dbReference type="InterPro" id="IPR004176">
    <property type="entry name" value="Clp_R_N"/>
</dbReference>
<proteinExistence type="inferred from homology"/>
<evidence type="ECO:0000256" key="1">
    <source>
        <dbReference type="ARBA" id="ARBA00008675"/>
    </source>
</evidence>
<keyword evidence="11" id="KW-0346">Stress response</keyword>
<dbReference type="InterPro" id="IPR050130">
    <property type="entry name" value="ClpA_ClpB"/>
</dbReference>
<dbReference type="SUPFAM" id="SSF81923">
    <property type="entry name" value="Double Clp-N motif"/>
    <property type="match status" value="1"/>
</dbReference>
<dbReference type="InterPro" id="IPR027417">
    <property type="entry name" value="P-loop_NTPase"/>
</dbReference>
<dbReference type="PANTHER" id="PTHR11638:SF18">
    <property type="entry name" value="HEAT SHOCK PROTEIN 104"/>
    <property type="match status" value="1"/>
</dbReference>
<evidence type="ECO:0000259" key="12">
    <source>
        <dbReference type="PROSITE" id="PS51903"/>
    </source>
</evidence>
<dbReference type="InterPro" id="IPR001313">
    <property type="entry name" value="Pumilio_RNA-bd_rpt"/>
</dbReference>
<dbReference type="Proteomes" id="UP000638732">
    <property type="component" value="Unassembled WGS sequence"/>
</dbReference>
<keyword evidence="7 10" id="KW-0143">Chaperone</keyword>
<dbReference type="Pfam" id="PF07724">
    <property type="entry name" value="AAA_2"/>
    <property type="match status" value="1"/>
</dbReference>
<evidence type="ECO:0000256" key="10">
    <source>
        <dbReference type="RuleBase" id="RU004432"/>
    </source>
</evidence>
<dbReference type="GO" id="GO:0042026">
    <property type="term" value="P:protein refolding"/>
    <property type="evidence" value="ECO:0007669"/>
    <property type="project" value="UniProtKB-UniRule"/>
</dbReference>
<evidence type="ECO:0000256" key="6">
    <source>
        <dbReference type="ARBA" id="ARBA00023054"/>
    </source>
</evidence>
<dbReference type="Pfam" id="PF02861">
    <property type="entry name" value="Clp_N"/>
    <property type="match status" value="1"/>
</dbReference>
<dbReference type="PROSITE" id="PS51903">
    <property type="entry name" value="CLP_R"/>
    <property type="match status" value="1"/>
</dbReference>
<dbReference type="Gene3D" id="1.10.1780.10">
    <property type="entry name" value="Clp, N-terminal domain"/>
    <property type="match status" value="1"/>
</dbReference>
<evidence type="ECO:0000256" key="7">
    <source>
        <dbReference type="ARBA" id="ARBA00023186"/>
    </source>
</evidence>
<comment type="subunit">
    <text evidence="11">Homohexamer; The oligomerization is ATP-dependent.</text>
</comment>
<dbReference type="NCBIfam" id="TIGR03346">
    <property type="entry name" value="chaperone_ClpB"/>
    <property type="match status" value="1"/>
</dbReference>
<dbReference type="GO" id="GO:0016887">
    <property type="term" value="F:ATP hydrolysis activity"/>
    <property type="evidence" value="ECO:0007669"/>
    <property type="project" value="InterPro"/>
</dbReference>
<dbReference type="PROSITE" id="PS00870">
    <property type="entry name" value="CLPAB_1"/>
    <property type="match status" value="1"/>
</dbReference>
<dbReference type="InterPro" id="IPR041546">
    <property type="entry name" value="ClpA/ClpB_AAA_lid"/>
</dbReference>
<evidence type="ECO:0000256" key="3">
    <source>
        <dbReference type="ARBA" id="ARBA00022737"/>
    </source>
</evidence>
<dbReference type="FunFam" id="3.40.50.300:FF:000025">
    <property type="entry name" value="ATP-dependent Clp protease subunit"/>
    <property type="match status" value="1"/>
</dbReference>
<evidence type="ECO:0000313" key="13">
    <source>
        <dbReference type="EMBL" id="NCD70063.1"/>
    </source>
</evidence>
<keyword evidence="5 10" id="KW-0067">ATP-binding</keyword>
<dbReference type="FunFam" id="3.40.50.300:FF:000120">
    <property type="entry name" value="ATP-dependent chaperone ClpB"/>
    <property type="match status" value="1"/>
</dbReference>
<comment type="subcellular location">
    <subcellularLocation>
        <location evidence="11">Cytoplasm</location>
    </subcellularLocation>
</comment>
<dbReference type="RefSeq" id="WP_166586029.1">
    <property type="nucleotide sequence ID" value="NZ_WWEO01000042.1"/>
</dbReference>
<accession>A0A965ZH77</accession>
<dbReference type="InterPro" id="IPR019489">
    <property type="entry name" value="Clp_ATPase_C"/>
</dbReference>
<dbReference type="CDD" id="cd19499">
    <property type="entry name" value="RecA-like_ClpB_Hsp104-like"/>
    <property type="match status" value="1"/>
</dbReference>
<dbReference type="GO" id="GO:0005524">
    <property type="term" value="F:ATP binding"/>
    <property type="evidence" value="ECO:0007669"/>
    <property type="project" value="UniProtKB-UniRule"/>
</dbReference>
<feature type="domain" description="Clp R" evidence="12">
    <location>
        <begin position="3"/>
        <end position="144"/>
    </location>
</feature>
<dbReference type="Pfam" id="PF17871">
    <property type="entry name" value="AAA_lid_9"/>
    <property type="match status" value="1"/>
</dbReference>
<comment type="caution">
    <text evidence="13">The sequence shown here is derived from an EMBL/GenBank/DDBJ whole genome shotgun (WGS) entry which is preliminary data.</text>
</comment>
<dbReference type="InterPro" id="IPR003959">
    <property type="entry name" value="ATPase_AAA_core"/>
</dbReference>
<keyword evidence="3 9" id="KW-0677">Repeat</keyword>
<keyword evidence="4 10" id="KW-0547">Nucleotide-binding</keyword>
<reference evidence="13" key="2">
    <citation type="submission" date="2020-10" db="EMBL/GenBank/DDBJ databases">
        <title>Mucilaginibacter sp. nov., isolated from soil.</title>
        <authorList>
            <person name="Jeon C.O."/>
        </authorList>
    </citation>
    <scope>NUCLEOTIDE SEQUENCE</scope>
    <source>
        <strain evidence="13">R11</strain>
    </source>
</reference>
<dbReference type="InterPro" id="IPR001270">
    <property type="entry name" value="ClpA/B"/>
</dbReference>
<evidence type="ECO:0000313" key="14">
    <source>
        <dbReference type="Proteomes" id="UP000638732"/>
    </source>
</evidence>
<dbReference type="SUPFAM" id="SSF52540">
    <property type="entry name" value="P-loop containing nucleoside triphosphate hydrolases"/>
    <property type="match status" value="2"/>
</dbReference>
<dbReference type="CDD" id="cd00009">
    <property type="entry name" value="AAA"/>
    <property type="match status" value="1"/>
</dbReference>
<dbReference type="PROSITE" id="PS00871">
    <property type="entry name" value="CLPAB_2"/>
    <property type="match status" value="1"/>
</dbReference>
<dbReference type="GO" id="GO:0034605">
    <property type="term" value="P:cellular response to heat"/>
    <property type="evidence" value="ECO:0007669"/>
    <property type="project" value="TreeGrafter"/>
</dbReference>
<keyword evidence="11" id="KW-0963">Cytoplasm</keyword>
<evidence type="ECO:0000256" key="9">
    <source>
        <dbReference type="PROSITE-ProRule" id="PRU01251"/>
    </source>
</evidence>
<protein>
    <recommendedName>
        <fullName evidence="2 11">Chaperone protein ClpB</fullName>
    </recommendedName>
</protein>
<dbReference type="PROSITE" id="PS50302">
    <property type="entry name" value="PUM"/>
    <property type="match status" value="1"/>
</dbReference>
<dbReference type="InterPro" id="IPR003593">
    <property type="entry name" value="AAA+_ATPase"/>
</dbReference>
<dbReference type="Pfam" id="PF10431">
    <property type="entry name" value="ClpB_D2-small"/>
    <property type="match status" value="1"/>
</dbReference>
<dbReference type="InterPro" id="IPR028299">
    <property type="entry name" value="ClpA/B_CS2"/>
</dbReference>
<dbReference type="PRINTS" id="PR00300">
    <property type="entry name" value="CLPPROTEASEA"/>
</dbReference>
<keyword evidence="6 11" id="KW-0175">Coiled coil</keyword>
<evidence type="ECO:0000256" key="2">
    <source>
        <dbReference type="ARBA" id="ARBA00017574"/>
    </source>
</evidence>
<evidence type="ECO:0000256" key="11">
    <source>
        <dbReference type="RuleBase" id="RU362034"/>
    </source>
</evidence>
<reference evidence="13" key="1">
    <citation type="submission" date="2020-01" db="EMBL/GenBank/DDBJ databases">
        <authorList>
            <person name="Seo Y.L."/>
        </authorList>
    </citation>
    <scope>NUCLEOTIDE SEQUENCE</scope>
    <source>
        <strain evidence="13">R11</strain>
    </source>
</reference>
<dbReference type="SMART" id="SM00382">
    <property type="entry name" value="AAA"/>
    <property type="match status" value="2"/>
</dbReference>
<dbReference type="FunFam" id="3.40.50.300:FF:000010">
    <property type="entry name" value="Chaperone clpB 1, putative"/>
    <property type="match status" value="1"/>
</dbReference>
<sequence>MNFNNYTIKAQEAVQKASEITTANQQQAIENSHLLKGLLLADENVVSYLLKKLNVNITRLNEILDKQIESYPKVSGSNIYLSSNANSALQKAQSYLKEFKDEFVSVEHLLLGILSVNDPAGNALKDAGVTEKDLKKAIVGLRGDNKVTDQNAEATFNALNKYARNLNEYAESGKLDPVIGRDEEIRRVIQILSRRTKNNPVLVGEPGVGKTAIAEGIAFRIIKGDVPENLKTKTVYSLDMGALVAGAKYKGEFEERLKAVIKEVTQSDSEIILFIDEIHTLVGAGGGEGAMDAANILKPALARGELRAIGATTLNEYQKYIEKDKALERRFQRVQVDEPDAADAISILRGLKERYETHHKVRILDEAIIASVEMSQRYIADRFLPDKAIDLMDEAASKLRLEMDSVPEAVDELERRIMQLEIEREAIKRENDTRKVKELSEEIANLSADRDQLRAKWQSEKDLVDGINLKVESIENYKLEAEQAERAGDYGKVAEIRYGRIRETQEEIDKLKAALLENQSDSRMLKEEVTAEDIAGVVARWTGIPVSKMVQSEREKLLNLEDELHKRVAGQEEAIEAISDAIRRSRAGLQDKRKPIGSFIFLGTTGVGKTELAKALAEYLFNDEQSMVRIDMSEYQERHAVSRLIGAPPGYVGYDEGGQLTEAVRRKPYSVILLDEIEKAHPDVFNILLQVLDDGRLTDNKGRVVNFKNTIVIMTSNIGSNVIQENFENLDDDNREDIIAQTKNQLFDLLKRTIRPEFLNRIDEIIMFTPLGRNEIGEIVKLQFHQLQATLAEMGISMDASEEALDWLAQLGYDPQFGARPLKRVIQKKILNELSKQILAGKIDKDSKIKLDMFDNQFVFLNE</sequence>
<dbReference type="GO" id="GO:0003723">
    <property type="term" value="F:RNA binding"/>
    <property type="evidence" value="ECO:0007669"/>
    <property type="project" value="InterPro"/>
</dbReference>
<comment type="subunit">
    <text evidence="8">Homohexamer. The oligomerization is ATP-dependent.</text>
</comment>
<dbReference type="Pfam" id="PF00004">
    <property type="entry name" value="AAA"/>
    <property type="match status" value="1"/>
</dbReference>
<dbReference type="PANTHER" id="PTHR11638">
    <property type="entry name" value="ATP-DEPENDENT CLP PROTEASE"/>
    <property type="match status" value="1"/>
</dbReference>
<comment type="similarity">
    <text evidence="1 10">Belongs to the ClpA/ClpB family.</text>
</comment>